<dbReference type="Gene3D" id="3.60.15.10">
    <property type="entry name" value="Ribonuclease Z/Hydroxyacylglutathione hydrolase-like"/>
    <property type="match status" value="1"/>
</dbReference>
<evidence type="ECO:0000313" key="2">
    <source>
        <dbReference type="EMBL" id="SEK54049.1"/>
    </source>
</evidence>
<name>A0A1H7HUU5_9FIRM</name>
<dbReference type="eggNOG" id="COG1235">
    <property type="taxonomic scope" value="Bacteria"/>
</dbReference>
<proteinExistence type="predicted"/>
<reference evidence="3" key="1">
    <citation type="submission" date="2016-10" db="EMBL/GenBank/DDBJ databases">
        <authorList>
            <person name="Varghese N."/>
        </authorList>
    </citation>
    <scope>NUCLEOTIDE SEQUENCE [LARGE SCALE GENOMIC DNA]</scope>
    <source>
        <strain evidence="3">ACV-9</strain>
    </source>
</reference>
<dbReference type="SMART" id="SM00849">
    <property type="entry name" value="Lactamase_B"/>
    <property type="match status" value="1"/>
</dbReference>
<dbReference type="EMBL" id="FNZX01000006">
    <property type="protein sequence ID" value="SEK54049.1"/>
    <property type="molecule type" value="Genomic_DNA"/>
</dbReference>
<gene>
    <name evidence="2" type="ORF">SAMN02910377_01145</name>
</gene>
<feature type="domain" description="Metallo-beta-lactamase" evidence="1">
    <location>
        <begin position="11"/>
        <end position="182"/>
    </location>
</feature>
<evidence type="ECO:0000313" key="3">
    <source>
        <dbReference type="Proteomes" id="UP000182321"/>
    </source>
</evidence>
<evidence type="ECO:0000259" key="1">
    <source>
        <dbReference type="SMART" id="SM00849"/>
    </source>
</evidence>
<sequence>MDFFSIASGSSGNCICVGDSSTHVMIDAGISGKRIEAGMNQYDYTTADMAGLLVTHEHSDHVSGLGVVSRKYHIPIYATAGTIRAIRSMKSLGAIDDTLFHVIKPDEDFVLGSLKIHPFHISHDAADPVAYRIENDKSKVAVCTDLGYYDNNIVENLTGLDAMLLEANHDIHMLEVGSYPYHLKQRILGNYGHLSNETSGKLLSKVLNDNIKHVFLGHLSHENNYPDLAYETVRLEVTMDETTPYKGNDFNITVASRSEVSQLVVI</sequence>
<protein>
    <submittedName>
        <fullName evidence="2">Phosphoribosyl 1,2-cyclic phosphodiesterase</fullName>
    </submittedName>
</protein>
<dbReference type="PANTHER" id="PTHR47619">
    <property type="entry name" value="METALLO-HYDROLASE YYCJ-RELATED"/>
    <property type="match status" value="1"/>
</dbReference>
<dbReference type="PANTHER" id="PTHR47619:SF1">
    <property type="entry name" value="EXODEOXYRIBONUCLEASE WALJ"/>
    <property type="match status" value="1"/>
</dbReference>
<dbReference type="RefSeq" id="WP_074790150.1">
    <property type="nucleotide sequence ID" value="NZ_FNZX01000006.1"/>
</dbReference>
<accession>A0A1H7HUU5</accession>
<organism evidence="2 3">
    <name type="scientific">Pseudobutyrivibrio ruminis</name>
    <dbReference type="NCBI Taxonomy" id="46206"/>
    <lineage>
        <taxon>Bacteria</taxon>
        <taxon>Bacillati</taxon>
        <taxon>Bacillota</taxon>
        <taxon>Clostridia</taxon>
        <taxon>Lachnospirales</taxon>
        <taxon>Lachnospiraceae</taxon>
        <taxon>Pseudobutyrivibrio</taxon>
    </lineage>
</organism>
<dbReference type="InterPro" id="IPR052533">
    <property type="entry name" value="WalJ/YycJ-like"/>
</dbReference>
<dbReference type="AlphaFoldDB" id="A0A1H7HUU5"/>
<dbReference type="InterPro" id="IPR001279">
    <property type="entry name" value="Metallo-B-lactamas"/>
</dbReference>
<dbReference type="SUPFAM" id="SSF56281">
    <property type="entry name" value="Metallo-hydrolase/oxidoreductase"/>
    <property type="match status" value="1"/>
</dbReference>
<dbReference type="Proteomes" id="UP000182321">
    <property type="component" value="Unassembled WGS sequence"/>
</dbReference>
<dbReference type="InterPro" id="IPR036866">
    <property type="entry name" value="RibonucZ/Hydroxyglut_hydro"/>
</dbReference>
<dbReference type="Pfam" id="PF12706">
    <property type="entry name" value="Lactamase_B_2"/>
    <property type="match status" value="1"/>
</dbReference>
<keyword evidence="3" id="KW-1185">Reference proteome</keyword>